<evidence type="ECO:0000259" key="1">
    <source>
        <dbReference type="Pfam" id="PF01408"/>
    </source>
</evidence>
<evidence type="ECO:0000313" key="5">
    <source>
        <dbReference type="EMBL" id="CAB5061342.1"/>
    </source>
</evidence>
<dbReference type="PANTHER" id="PTHR43708">
    <property type="entry name" value="CONSERVED EXPRESSED OXIDOREDUCTASE (EUROFUNG)"/>
    <property type="match status" value="1"/>
</dbReference>
<dbReference type="Gene3D" id="3.40.50.720">
    <property type="entry name" value="NAD(P)-binding Rossmann-like Domain"/>
    <property type="match status" value="1"/>
</dbReference>
<dbReference type="Gene3D" id="3.30.360.10">
    <property type="entry name" value="Dihydrodipicolinate Reductase, domain 2"/>
    <property type="match status" value="1"/>
</dbReference>
<proteinExistence type="predicted"/>
<gene>
    <name evidence="3" type="ORF">UFOPK2602_01417</name>
    <name evidence="4" type="ORF">UFOPK2806_02426</name>
    <name evidence="5" type="ORF">UFOPK4306_01048</name>
</gene>
<dbReference type="InterPro" id="IPR051317">
    <property type="entry name" value="Gfo/Idh/MocA_oxidoreduct"/>
</dbReference>
<reference evidence="4" key="1">
    <citation type="submission" date="2020-05" db="EMBL/GenBank/DDBJ databases">
        <authorList>
            <person name="Chiriac C."/>
            <person name="Salcher M."/>
            <person name="Ghai R."/>
            <person name="Kavagutti S V."/>
        </authorList>
    </citation>
    <scope>NUCLEOTIDE SEQUENCE</scope>
</reference>
<evidence type="ECO:0000259" key="2">
    <source>
        <dbReference type="Pfam" id="PF22725"/>
    </source>
</evidence>
<feature type="domain" description="Gfo/Idh/MocA-like oxidoreductase N-terminal" evidence="1">
    <location>
        <begin position="7"/>
        <end position="115"/>
    </location>
</feature>
<protein>
    <submittedName>
        <fullName evidence="4">Unannotated protein</fullName>
    </submittedName>
</protein>
<evidence type="ECO:0000313" key="3">
    <source>
        <dbReference type="EMBL" id="CAB4715882.1"/>
    </source>
</evidence>
<name>A0A6J6VIS5_9ZZZZ</name>
<dbReference type="PANTHER" id="PTHR43708:SF8">
    <property type="entry name" value="OXIDOREDUCTASE"/>
    <property type="match status" value="1"/>
</dbReference>
<dbReference type="InterPro" id="IPR055170">
    <property type="entry name" value="GFO_IDH_MocA-like_dom"/>
</dbReference>
<organism evidence="4">
    <name type="scientific">freshwater metagenome</name>
    <dbReference type="NCBI Taxonomy" id="449393"/>
    <lineage>
        <taxon>unclassified sequences</taxon>
        <taxon>metagenomes</taxon>
        <taxon>ecological metagenomes</taxon>
    </lineage>
</organism>
<dbReference type="AlphaFoldDB" id="A0A6J6VIS5"/>
<feature type="domain" description="GFO/IDH/MocA-like oxidoreductase" evidence="2">
    <location>
        <begin position="136"/>
        <end position="231"/>
    </location>
</feature>
<dbReference type="EMBL" id="CAEZYY010000055">
    <property type="protein sequence ID" value="CAB4770983.1"/>
    <property type="molecule type" value="Genomic_DNA"/>
</dbReference>
<dbReference type="EMBL" id="CAEZXX010000099">
    <property type="protein sequence ID" value="CAB4715882.1"/>
    <property type="molecule type" value="Genomic_DNA"/>
</dbReference>
<accession>A0A6J6VIS5</accession>
<dbReference type="SUPFAM" id="SSF51735">
    <property type="entry name" value="NAD(P)-binding Rossmann-fold domains"/>
    <property type="match status" value="1"/>
</dbReference>
<dbReference type="InterPro" id="IPR000683">
    <property type="entry name" value="Gfo/Idh/MocA-like_OxRdtase_N"/>
</dbReference>
<dbReference type="InterPro" id="IPR036291">
    <property type="entry name" value="NAD(P)-bd_dom_sf"/>
</dbReference>
<evidence type="ECO:0000313" key="4">
    <source>
        <dbReference type="EMBL" id="CAB4770983.1"/>
    </source>
</evidence>
<dbReference type="SUPFAM" id="SSF55347">
    <property type="entry name" value="Glyceraldehyde-3-phosphate dehydrogenase-like, C-terminal domain"/>
    <property type="match status" value="1"/>
</dbReference>
<dbReference type="Pfam" id="PF22725">
    <property type="entry name" value="GFO_IDH_MocA_C3"/>
    <property type="match status" value="1"/>
</dbReference>
<dbReference type="GO" id="GO:0000166">
    <property type="term" value="F:nucleotide binding"/>
    <property type="evidence" value="ECO:0007669"/>
    <property type="project" value="InterPro"/>
</dbReference>
<dbReference type="Pfam" id="PF01408">
    <property type="entry name" value="GFO_IDH_MocA"/>
    <property type="match status" value="1"/>
</dbReference>
<dbReference type="EMBL" id="CAFBQP010000034">
    <property type="protein sequence ID" value="CAB5061342.1"/>
    <property type="molecule type" value="Genomic_DNA"/>
</dbReference>
<sequence length="342" mass="36124">MARRPTVALCGAGMIAGAHATAAASLGVEVSAVASRTPERASTLVARVGGRVVRYSDLPAGADIVVVETPPQCHHRDVLQALRAGAAVVVEKPLCTTLEQADEIVALAEASRDRLLYAENLAYAPVVGEFVRRVRALGTLTHLEVRALNPLPNRGGFTDDDWGGGALFDLGVHPLAVAVLAAAPALPRLVQARLEGSRSGRHGTDELAEVVVQFDNGLRSRVISSYRGGDTPQWDAQAASETGVVRAELLPQPHLEVNGTEVAIPSPTGKVPALEHYGYRGEWAAFLQNLASGTRPVMDAAFGRMMLDIVCAAYTSARTGAPEATPFTGPRDRTPLQLWRGA</sequence>